<evidence type="ECO:0000313" key="1">
    <source>
        <dbReference type="EMBL" id="AHL18528.1"/>
    </source>
</evidence>
<gene>
    <name evidence="1" type="ORF">ISF9_058</name>
</gene>
<dbReference type="EMBL" id="KJ173786">
    <property type="protein sequence ID" value="AHL18528.1"/>
    <property type="molecule type" value="Genomic_DNA"/>
</dbReference>
<dbReference type="GeneID" id="18938369"/>
<evidence type="ECO:0000313" key="2">
    <source>
        <dbReference type="Proteomes" id="UP000019700"/>
    </source>
</evidence>
<keyword evidence="2" id="KW-1185">Reference proteome</keyword>
<dbReference type="Proteomes" id="UP000019700">
    <property type="component" value="Genome"/>
</dbReference>
<dbReference type="KEGG" id="vg:18938369"/>
<protein>
    <submittedName>
        <fullName evidence="1">Uncharacterized protein</fullName>
    </submittedName>
</protein>
<name>W8NWM8_9CAUD</name>
<sequence>MFSTSDIYALARKAASAVEGEGAGHTIYARGSEARRYVVGGYTPSVLLPVGTPVGVVRRAIRRMVGAHGARFAETLGYWEDSGTVYLDLGTTYHDEVSALSVARTRGELAIYDREAGEVTSL</sequence>
<proteinExistence type="predicted"/>
<dbReference type="RefSeq" id="YP_009021503.1">
    <property type="nucleotide sequence ID" value="NC_023859.1"/>
</dbReference>
<reference evidence="1 2" key="1">
    <citation type="journal article" date="2014" name="Arch. Virol.">
        <title>Complete genome sequence of a novel phage, vB_MoxS-ISF9, infecting methylotrophic Microbacterium: first report of a virulent Microbacterium phage.</title>
        <authorList>
            <person name="Zamani I."/>
            <person name="Bouzari M."/>
            <person name="Emtiazi G."/>
            <person name="Ghasemi S.M."/>
            <person name="Chang H.I."/>
        </authorList>
    </citation>
    <scope>NUCLEOTIDE SEQUENCE [LARGE SCALE GENOMIC DNA]</scope>
</reference>
<organism evidence="1 2">
    <name type="scientific">Microbacterium phage vB_MoxS-ISF9</name>
    <dbReference type="NCBI Taxonomy" id="1458670"/>
    <lineage>
        <taxon>Viruses</taxon>
        <taxon>Duplodnaviria</taxon>
        <taxon>Heunggongvirae</taxon>
        <taxon>Uroviricota</taxon>
        <taxon>Caudoviricetes</taxon>
        <taxon>Farahnazvirus</taxon>
        <taxon>Farahnazvirus ISF9</taxon>
    </lineage>
</organism>
<accession>W8NWM8</accession>